<feature type="domain" description="Transposase IS200-like" evidence="1">
    <location>
        <begin position="9"/>
        <end position="123"/>
    </location>
</feature>
<dbReference type="EMBL" id="JAXQNN010000001">
    <property type="protein sequence ID" value="MDZ5711404.1"/>
    <property type="molecule type" value="Genomic_DNA"/>
</dbReference>
<comment type="caution">
    <text evidence="2">The sequence shown here is derived from an EMBL/GenBank/DDBJ whole genome shotgun (WGS) entry which is preliminary data.</text>
</comment>
<dbReference type="SMART" id="SM01321">
    <property type="entry name" value="Y1_Tnp"/>
    <property type="match status" value="1"/>
</dbReference>
<dbReference type="PANTHER" id="PTHR34322">
    <property type="entry name" value="TRANSPOSASE, Y1_TNP DOMAIN-CONTAINING"/>
    <property type="match status" value="1"/>
</dbReference>
<dbReference type="RefSeq" id="WP_322420410.1">
    <property type="nucleotide sequence ID" value="NZ_JAXQNN010000001.1"/>
</dbReference>
<dbReference type="PANTHER" id="PTHR34322:SF2">
    <property type="entry name" value="TRANSPOSASE IS200-LIKE DOMAIN-CONTAINING PROTEIN"/>
    <property type="match status" value="1"/>
</dbReference>
<sequence length="255" mass="30013">MVRKPRQKSKSGIYHVTIRGNNRQLIFYDDADRHYLLSKIQKVKSETGFELYAWCLMDNHVHLVIREKEVSISKIMQRVNGSFSMYMNKKHYGTGHTYEGRFYSKPIETILYLHTVIRYTHQNPVRSLITSLPSDYKWSSCRAYYQSDSLFAHLTDTKGILNYFSKDPLKAVLKFKRYTESVYDLPQKKSTSKPYYTDTEVLNLIQSKFPQINISQIKHLPVKERNEILKQLKKEFTANQISRIVGIAITIVWKA</sequence>
<proteinExistence type="predicted"/>
<organism evidence="2 3">
    <name type="scientific">Jeotgalibacillus haloalkalitolerans</name>
    <dbReference type="NCBI Taxonomy" id="3104292"/>
    <lineage>
        <taxon>Bacteria</taxon>
        <taxon>Bacillati</taxon>
        <taxon>Bacillota</taxon>
        <taxon>Bacilli</taxon>
        <taxon>Bacillales</taxon>
        <taxon>Caryophanaceae</taxon>
        <taxon>Jeotgalibacillus</taxon>
    </lineage>
</organism>
<dbReference type="InterPro" id="IPR002686">
    <property type="entry name" value="Transposase_17"/>
</dbReference>
<gene>
    <name evidence="2" type="ORF">UFB30_04170</name>
</gene>
<dbReference type="Pfam" id="PF01797">
    <property type="entry name" value="Y1_Tnp"/>
    <property type="match status" value="1"/>
</dbReference>
<accession>A0ABU5KJT8</accession>
<protein>
    <submittedName>
        <fullName evidence="2">Transposase</fullName>
    </submittedName>
</protein>
<dbReference type="NCBIfam" id="NF047646">
    <property type="entry name" value="REP_Tyr_transpos"/>
    <property type="match status" value="1"/>
</dbReference>
<dbReference type="Proteomes" id="UP001292084">
    <property type="component" value="Unassembled WGS sequence"/>
</dbReference>
<evidence type="ECO:0000259" key="1">
    <source>
        <dbReference type="SMART" id="SM01321"/>
    </source>
</evidence>
<evidence type="ECO:0000313" key="3">
    <source>
        <dbReference type="Proteomes" id="UP001292084"/>
    </source>
</evidence>
<dbReference type="Gene3D" id="3.30.70.1290">
    <property type="entry name" value="Transposase IS200-like"/>
    <property type="match status" value="1"/>
</dbReference>
<reference evidence="2 3" key="1">
    <citation type="submission" date="2023-12" db="EMBL/GenBank/DDBJ databases">
        <title>Jeotgalibacillus haloalkaliphilus sp. nov., a novel salt-tolerant bacteria, isolated from the estuary of the Fenhe River into the Yellow River.</title>
        <authorList>
            <person name="Li Y."/>
        </authorList>
    </citation>
    <scope>NUCLEOTIDE SEQUENCE [LARGE SCALE GENOMIC DNA]</scope>
    <source>
        <strain evidence="2 3">HH7-29</strain>
    </source>
</reference>
<evidence type="ECO:0000313" key="2">
    <source>
        <dbReference type="EMBL" id="MDZ5711404.1"/>
    </source>
</evidence>
<dbReference type="SUPFAM" id="SSF143422">
    <property type="entry name" value="Transposase IS200-like"/>
    <property type="match status" value="1"/>
</dbReference>
<name>A0ABU5KJT8_9BACL</name>
<keyword evidence="3" id="KW-1185">Reference proteome</keyword>
<dbReference type="InterPro" id="IPR036515">
    <property type="entry name" value="Transposase_17_sf"/>
</dbReference>